<dbReference type="Proteomes" id="UP000619761">
    <property type="component" value="Unassembled WGS sequence"/>
</dbReference>
<proteinExistence type="predicted"/>
<dbReference type="InterPro" id="IPR016174">
    <property type="entry name" value="Di-haem_cyt_TM"/>
</dbReference>
<keyword evidence="9" id="KW-1185">Reference proteome</keyword>
<dbReference type="EMBL" id="BMYZ01000001">
    <property type="protein sequence ID" value="GGY71779.1"/>
    <property type="molecule type" value="Genomic_DNA"/>
</dbReference>
<keyword evidence="5 6" id="KW-0472">Membrane</keyword>
<gene>
    <name evidence="8" type="ORF">GCM10011613_15820</name>
</gene>
<evidence type="ECO:0000256" key="3">
    <source>
        <dbReference type="ARBA" id="ARBA00022692"/>
    </source>
</evidence>
<dbReference type="PANTHER" id="PTHR30485:SF2">
    <property type="entry name" value="BLL0597 PROTEIN"/>
    <property type="match status" value="1"/>
</dbReference>
<evidence type="ECO:0000256" key="6">
    <source>
        <dbReference type="SAM" id="Phobius"/>
    </source>
</evidence>
<keyword evidence="2" id="KW-1003">Cell membrane</keyword>
<keyword evidence="4 6" id="KW-1133">Transmembrane helix</keyword>
<evidence type="ECO:0000256" key="4">
    <source>
        <dbReference type="ARBA" id="ARBA00022989"/>
    </source>
</evidence>
<dbReference type="InterPro" id="IPR051542">
    <property type="entry name" value="Hydrogenase_cytochrome"/>
</dbReference>
<feature type="domain" description="Cytochrome b561 bacterial/Ni-hydrogenase" evidence="7">
    <location>
        <begin position="23"/>
        <end position="198"/>
    </location>
</feature>
<feature type="transmembrane region" description="Helical" evidence="6">
    <location>
        <begin position="114"/>
        <end position="135"/>
    </location>
</feature>
<sequence>MTDLNENSTTTTENKTTAKTIKVWDLPVRIFHWLLVLLFIAAYITNSLGTNYFQYHLWCGYALIVLVSFRIIWGLVGTYHARFSNFVRNPITTIKYAINTLRGTEKHYLGHNPLGAIMVIVLLLASLIQGVSGLFTNDEILNVGPLYAYVSDELSLKLTSLHRQLFYWILGAILLHIVAVLVHVFIKRDNIIKAMFTGKKAQQDHAVDQTPISSSRIWLAIIIVIILALVLAWIISHAPTAALSIEEY</sequence>
<comment type="caution">
    <text evidence="8">The sequence shown here is derived from an EMBL/GenBank/DDBJ whole genome shotgun (WGS) entry which is preliminary data.</text>
</comment>
<feature type="transmembrane region" description="Helical" evidence="6">
    <location>
        <begin position="55"/>
        <end position="76"/>
    </location>
</feature>
<evidence type="ECO:0000256" key="2">
    <source>
        <dbReference type="ARBA" id="ARBA00022475"/>
    </source>
</evidence>
<evidence type="ECO:0000256" key="5">
    <source>
        <dbReference type="ARBA" id="ARBA00023136"/>
    </source>
</evidence>
<dbReference type="PANTHER" id="PTHR30485">
    <property type="entry name" value="NI/FE-HYDROGENASE 1 B-TYPE CYTOCHROME SUBUNIT"/>
    <property type="match status" value="1"/>
</dbReference>
<organism evidence="8 9">
    <name type="scientific">Cellvibrio zantedeschiae</name>
    <dbReference type="NCBI Taxonomy" id="1237077"/>
    <lineage>
        <taxon>Bacteria</taxon>
        <taxon>Pseudomonadati</taxon>
        <taxon>Pseudomonadota</taxon>
        <taxon>Gammaproteobacteria</taxon>
        <taxon>Cellvibrionales</taxon>
        <taxon>Cellvibrionaceae</taxon>
        <taxon>Cellvibrio</taxon>
    </lineage>
</organism>
<evidence type="ECO:0000313" key="8">
    <source>
        <dbReference type="EMBL" id="GGY71779.1"/>
    </source>
</evidence>
<evidence type="ECO:0000259" key="7">
    <source>
        <dbReference type="Pfam" id="PF01292"/>
    </source>
</evidence>
<reference evidence="9" key="1">
    <citation type="journal article" date="2019" name="Int. J. Syst. Evol. Microbiol.">
        <title>The Global Catalogue of Microorganisms (GCM) 10K type strain sequencing project: providing services to taxonomists for standard genome sequencing and annotation.</title>
        <authorList>
            <consortium name="The Broad Institute Genomics Platform"/>
            <consortium name="The Broad Institute Genome Sequencing Center for Infectious Disease"/>
            <person name="Wu L."/>
            <person name="Ma J."/>
        </authorList>
    </citation>
    <scope>NUCLEOTIDE SEQUENCE [LARGE SCALE GENOMIC DNA]</scope>
    <source>
        <strain evidence="9">KCTC 32239</strain>
    </source>
</reference>
<keyword evidence="3 6" id="KW-0812">Transmembrane</keyword>
<dbReference type="InterPro" id="IPR011577">
    <property type="entry name" value="Cyt_b561_bac/Ni-Hgenase"/>
</dbReference>
<dbReference type="Pfam" id="PF01292">
    <property type="entry name" value="Ni_hydr_CYTB"/>
    <property type="match status" value="1"/>
</dbReference>
<feature type="transmembrane region" description="Helical" evidence="6">
    <location>
        <begin position="217"/>
        <end position="235"/>
    </location>
</feature>
<dbReference type="SUPFAM" id="SSF81342">
    <property type="entry name" value="Transmembrane di-heme cytochromes"/>
    <property type="match status" value="1"/>
</dbReference>
<evidence type="ECO:0000256" key="1">
    <source>
        <dbReference type="ARBA" id="ARBA00004651"/>
    </source>
</evidence>
<feature type="transmembrane region" description="Helical" evidence="6">
    <location>
        <begin position="165"/>
        <end position="186"/>
    </location>
</feature>
<comment type="subcellular location">
    <subcellularLocation>
        <location evidence="1">Cell membrane</location>
        <topology evidence="1">Multi-pass membrane protein</topology>
    </subcellularLocation>
</comment>
<evidence type="ECO:0000313" key="9">
    <source>
        <dbReference type="Proteomes" id="UP000619761"/>
    </source>
</evidence>
<protein>
    <recommendedName>
        <fullName evidence="7">Cytochrome b561 bacterial/Ni-hydrogenase domain-containing protein</fullName>
    </recommendedName>
</protein>
<dbReference type="Gene3D" id="1.20.950.20">
    <property type="entry name" value="Transmembrane di-heme cytochromes, Chain C"/>
    <property type="match status" value="1"/>
</dbReference>
<feature type="transmembrane region" description="Helical" evidence="6">
    <location>
        <begin position="30"/>
        <end position="49"/>
    </location>
</feature>
<dbReference type="RefSeq" id="WP_189417365.1">
    <property type="nucleotide sequence ID" value="NZ_BMYZ01000001.1"/>
</dbReference>
<name>A0ABQ3AYH9_9GAMM</name>
<accession>A0ABQ3AYH9</accession>